<name>A0A1Y2D4Z9_9BASI</name>
<dbReference type="Proteomes" id="UP000193467">
    <property type="component" value="Unassembled WGS sequence"/>
</dbReference>
<dbReference type="OrthoDB" id="2520223at2759"/>
<evidence type="ECO:0000313" key="3">
    <source>
        <dbReference type="Proteomes" id="UP000193467"/>
    </source>
</evidence>
<proteinExistence type="predicted"/>
<feature type="region of interest" description="Disordered" evidence="1">
    <location>
        <begin position="266"/>
        <end position="302"/>
    </location>
</feature>
<gene>
    <name evidence="2" type="ORF">BCR35DRAFT_225836</name>
</gene>
<comment type="caution">
    <text evidence="2">The sequence shown here is derived from an EMBL/GenBank/DDBJ whole genome shotgun (WGS) entry which is preliminary data.</text>
</comment>
<dbReference type="STRING" id="106004.A0A1Y2D4Z9"/>
<dbReference type="EMBL" id="MCGR01000098">
    <property type="protein sequence ID" value="ORY54362.1"/>
    <property type="molecule type" value="Genomic_DNA"/>
</dbReference>
<protein>
    <submittedName>
        <fullName evidence="2">Uncharacterized protein</fullName>
    </submittedName>
</protein>
<reference evidence="2 3" key="1">
    <citation type="submission" date="2016-07" db="EMBL/GenBank/DDBJ databases">
        <title>Pervasive Adenine N6-methylation of Active Genes in Fungi.</title>
        <authorList>
            <consortium name="DOE Joint Genome Institute"/>
            <person name="Mondo S.J."/>
            <person name="Dannebaum R.O."/>
            <person name="Kuo R.C."/>
            <person name="Labutti K."/>
            <person name="Haridas S."/>
            <person name="Kuo A."/>
            <person name="Salamov A."/>
            <person name="Ahrendt S.R."/>
            <person name="Lipzen A."/>
            <person name="Sullivan W."/>
            <person name="Andreopoulos W.B."/>
            <person name="Clum A."/>
            <person name="Lindquist E."/>
            <person name="Daum C."/>
            <person name="Ramamoorthy G.K."/>
            <person name="Gryganskyi A."/>
            <person name="Culley D."/>
            <person name="Magnuson J.K."/>
            <person name="James T.Y."/>
            <person name="O'Malley M.A."/>
            <person name="Stajich J.E."/>
            <person name="Spatafora J.W."/>
            <person name="Visel A."/>
            <person name="Grigoriev I.V."/>
        </authorList>
    </citation>
    <scope>NUCLEOTIDE SEQUENCE [LARGE SCALE GENOMIC DNA]</scope>
    <source>
        <strain evidence="2 3">62-1032</strain>
    </source>
</reference>
<sequence>MCTSTATLLYGLWVTTASLAFAATAYSRLQPVARAIDLIHLRRRSGQLKLLREGDSALVMMPPEVLEQVKQQLLLVEKRVAELEQLAELRCDECLREDMMRSLLASATLRGARAEMLIYEAKYEWDTWGPPPACDGCWENLYEAGVDLLTTETTEITIKHIKSLLEPFGLCMPFDRVWNSDPGAEFRRRDFDSLSPISLPLRGTNASKYPQVEAEQDHQYEYSSSHAVANISPAIFDLPVDIHLDFASLVRTYGLEVADRTTVEILPSLPPSSSTDAQDDKPTTSKGDGAASAQGKEKKATKELNFVPVEPRWMLWSIGDPCI</sequence>
<dbReference type="InParanoid" id="A0A1Y2D4Z9"/>
<keyword evidence="3" id="KW-1185">Reference proteome</keyword>
<dbReference type="AlphaFoldDB" id="A0A1Y2D4Z9"/>
<accession>A0A1Y2D4Z9</accession>
<evidence type="ECO:0000256" key="1">
    <source>
        <dbReference type="SAM" id="MobiDB-lite"/>
    </source>
</evidence>
<organism evidence="2 3">
    <name type="scientific">Leucosporidium creatinivorum</name>
    <dbReference type="NCBI Taxonomy" id="106004"/>
    <lineage>
        <taxon>Eukaryota</taxon>
        <taxon>Fungi</taxon>
        <taxon>Dikarya</taxon>
        <taxon>Basidiomycota</taxon>
        <taxon>Pucciniomycotina</taxon>
        <taxon>Microbotryomycetes</taxon>
        <taxon>Leucosporidiales</taxon>
        <taxon>Leucosporidium</taxon>
    </lineage>
</organism>
<evidence type="ECO:0000313" key="2">
    <source>
        <dbReference type="EMBL" id="ORY54362.1"/>
    </source>
</evidence>